<proteinExistence type="predicted"/>
<dbReference type="EnsemblMetazoa" id="AARA016580-RA">
    <property type="protein sequence ID" value="AARA016580-PA"/>
    <property type="gene ID" value="AARA016580"/>
</dbReference>
<dbReference type="EMBL" id="APCN01003954">
    <property type="status" value="NOT_ANNOTATED_CDS"/>
    <property type="molecule type" value="Genomic_DNA"/>
</dbReference>
<evidence type="ECO:0000256" key="1">
    <source>
        <dbReference type="SAM" id="MobiDB-lite"/>
    </source>
</evidence>
<name>A0A2C9GPB0_ANOAR</name>
<dbReference type="AlphaFoldDB" id="A0A2C9GPB0"/>
<protein>
    <submittedName>
        <fullName evidence="2">Uncharacterized protein</fullName>
    </submittedName>
</protein>
<dbReference type="Proteomes" id="UP000075840">
    <property type="component" value="Unassembled WGS sequence"/>
</dbReference>
<sequence length="30" mass="3196">MDCASSGNGRSGRNRGHAHRSDPARRTNTA</sequence>
<organism evidence="2 3">
    <name type="scientific">Anopheles arabiensis</name>
    <name type="common">Mosquito</name>
    <dbReference type="NCBI Taxonomy" id="7173"/>
    <lineage>
        <taxon>Eukaryota</taxon>
        <taxon>Metazoa</taxon>
        <taxon>Ecdysozoa</taxon>
        <taxon>Arthropoda</taxon>
        <taxon>Hexapoda</taxon>
        <taxon>Insecta</taxon>
        <taxon>Pterygota</taxon>
        <taxon>Neoptera</taxon>
        <taxon>Endopterygota</taxon>
        <taxon>Diptera</taxon>
        <taxon>Nematocera</taxon>
        <taxon>Culicoidea</taxon>
        <taxon>Culicidae</taxon>
        <taxon>Anophelinae</taxon>
        <taxon>Anopheles</taxon>
    </lineage>
</organism>
<dbReference type="VEuPathDB" id="VectorBase:AARA016580"/>
<keyword evidence="3" id="KW-1185">Reference proteome</keyword>
<accession>A0A2C9GPB0</accession>
<evidence type="ECO:0000313" key="2">
    <source>
        <dbReference type="EnsemblMetazoa" id="AARA016580-PA"/>
    </source>
</evidence>
<evidence type="ECO:0000313" key="3">
    <source>
        <dbReference type="Proteomes" id="UP000075840"/>
    </source>
</evidence>
<feature type="region of interest" description="Disordered" evidence="1">
    <location>
        <begin position="1"/>
        <end position="30"/>
    </location>
</feature>
<feature type="compositionally biased region" description="Basic and acidic residues" evidence="1">
    <location>
        <begin position="19"/>
        <end position="30"/>
    </location>
</feature>
<reference evidence="2" key="1">
    <citation type="submission" date="2022-08" db="UniProtKB">
        <authorList>
            <consortium name="EnsemblMetazoa"/>
        </authorList>
    </citation>
    <scope>IDENTIFICATION</scope>
    <source>
        <strain evidence="2">Dongola</strain>
    </source>
</reference>